<evidence type="ECO:0000313" key="3">
    <source>
        <dbReference type="Proteomes" id="UP000027936"/>
    </source>
</evidence>
<dbReference type="SUPFAM" id="SSF52540">
    <property type="entry name" value="P-loop containing nucleoside triphosphate hydrolases"/>
    <property type="match status" value="1"/>
</dbReference>
<protein>
    <submittedName>
        <fullName evidence="2">Molybdopterin-guanine dinucleotide biosynthesis protein MobB</fullName>
    </submittedName>
</protein>
<dbReference type="Proteomes" id="UP000027936">
    <property type="component" value="Unassembled WGS sequence"/>
</dbReference>
<organism evidence="2 3">
    <name type="scientific">Schinkia azotoformans MEV2011</name>
    <dbReference type="NCBI Taxonomy" id="1348973"/>
    <lineage>
        <taxon>Bacteria</taxon>
        <taxon>Bacillati</taxon>
        <taxon>Bacillota</taxon>
        <taxon>Bacilli</taxon>
        <taxon>Bacillales</taxon>
        <taxon>Bacillaceae</taxon>
        <taxon>Calidifontibacillus/Schinkia group</taxon>
        <taxon>Schinkia</taxon>
    </lineage>
</organism>
<dbReference type="PANTHER" id="PTHR40072">
    <property type="entry name" value="MOLYBDOPTERIN-GUANINE DINUCLEOTIDE BIOSYNTHESIS ADAPTER PROTEIN-RELATED"/>
    <property type="match status" value="1"/>
</dbReference>
<dbReference type="PATRIC" id="fig|1348973.3.peg.2258"/>
<dbReference type="AlphaFoldDB" id="A0A072NYH1"/>
<dbReference type="Pfam" id="PF03205">
    <property type="entry name" value="MobB"/>
    <property type="match status" value="1"/>
</dbReference>
<dbReference type="NCBIfam" id="TIGR00176">
    <property type="entry name" value="mobB"/>
    <property type="match status" value="1"/>
</dbReference>
<dbReference type="InterPro" id="IPR027417">
    <property type="entry name" value="P-loop_NTPase"/>
</dbReference>
<dbReference type="InterPro" id="IPR052539">
    <property type="entry name" value="MGD_biosynthesis_adapter"/>
</dbReference>
<dbReference type="CDD" id="cd03116">
    <property type="entry name" value="MobB"/>
    <property type="match status" value="1"/>
</dbReference>
<comment type="caution">
    <text evidence="2">The sequence shown here is derived from an EMBL/GenBank/DDBJ whole genome shotgun (WGS) entry which is preliminary data.</text>
</comment>
<dbReference type="InterPro" id="IPR004435">
    <property type="entry name" value="MobB_dom"/>
</dbReference>
<dbReference type="EMBL" id="JJRY01000008">
    <property type="protein sequence ID" value="KEF38300.1"/>
    <property type="molecule type" value="Genomic_DNA"/>
</dbReference>
<dbReference type="GO" id="GO:0006777">
    <property type="term" value="P:Mo-molybdopterin cofactor biosynthetic process"/>
    <property type="evidence" value="ECO:0007669"/>
    <property type="project" value="InterPro"/>
</dbReference>
<gene>
    <name evidence="2" type="ORF">M670_02341</name>
</gene>
<name>A0A072NYH1_SCHAZ</name>
<feature type="domain" description="Molybdopterin-guanine dinucleotide biosynthesis protein B (MobB)" evidence="1">
    <location>
        <begin position="9"/>
        <end position="142"/>
    </location>
</feature>
<proteinExistence type="predicted"/>
<dbReference type="Gene3D" id="3.40.50.300">
    <property type="entry name" value="P-loop containing nucleotide triphosphate hydrolases"/>
    <property type="match status" value="1"/>
</dbReference>
<evidence type="ECO:0000313" key="2">
    <source>
        <dbReference type="EMBL" id="KEF38300.1"/>
    </source>
</evidence>
<dbReference type="GO" id="GO:0005525">
    <property type="term" value="F:GTP binding"/>
    <property type="evidence" value="ECO:0007669"/>
    <property type="project" value="InterPro"/>
</dbReference>
<reference evidence="2 3" key="1">
    <citation type="submission" date="2014-04" db="EMBL/GenBank/DDBJ databases">
        <title>Draft genome sequence of Bacillus azotoformans MEV2011, a (co-) denitrifying strain unable to grow in the presence of oxygen.</title>
        <authorList>
            <person name="Nielsen M."/>
            <person name="Schreiber L."/>
            <person name="Finster K."/>
            <person name="Schramm A."/>
        </authorList>
    </citation>
    <scope>NUCLEOTIDE SEQUENCE [LARGE SCALE GENOMIC DNA]</scope>
    <source>
        <strain evidence="2 3">MEV2011</strain>
    </source>
</reference>
<accession>A0A072NYH1</accession>
<sequence length="177" mass="19982">MAVELTIPVLQIVGFQNSGKTTLLTKIIEEMSASGIKIGTIKHHGHGGLPDSYDTDKDTAKHRQAGATVTGVEGAGMLQLHAFNGEGWTLPEMLSFYNNLPLDIILIEGFKREVFPKVVLLRSEEDEVLLEQLENIQAVISWYKPLETKIGNQFHINDENDYLRWVKSYFERIDLIE</sequence>
<evidence type="ECO:0000259" key="1">
    <source>
        <dbReference type="Pfam" id="PF03205"/>
    </source>
</evidence>
<dbReference type="PANTHER" id="PTHR40072:SF1">
    <property type="entry name" value="MOLYBDOPTERIN-GUANINE DINUCLEOTIDE BIOSYNTHESIS ADAPTER PROTEIN"/>
    <property type="match status" value="1"/>
</dbReference>